<organism evidence="2">
    <name type="scientific">Arion vulgaris</name>
    <dbReference type="NCBI Taxonomy" id="1028688"/>
    <lineage>
        <taxon>Eukaryota</taxon>
        <taxon>Metazoa</taxon>
        <taxon>Spiralia</taxon>
        <taxon>Lophotrochozoa</taxon>
        <taxon>Mollusca</taxon>
        <taxon>Gastropoda</taxon>
        <taxon>Heterobranchia</taxon>
        <taxon>Euthyneura</taxon>
        <taxon>Panpulmonata</taxon>
        <taxon>Eupulmonata</taxon>
        <taxon>Stylommatophora</taxon>
        <taxon>Helicina</taxon>
        <taxon>Arionoidea</taxon>
        <taxon>Arionidae</taxon>
        <taxon>Arion</taxon>
    </lineage>
</organism>
<sequence>AERKLHVLKEELDDARTELADTRRINQDLSSKVKSTESHVQTLTGQLKLAEQAKTKSDLALAQALKDAEDKLQDAHKQSLRKDRDIQDEYEDLKAALVMKDEQIIGMERQLKDKDNMIVSLENSIENLEVSKKDVENLVEDLQNEIERKNLKLNRFKMSIGGLVNTVQQKDRELKDQQMKLEEVGEEVKLLQ</sequence>
<name>A0A0B6ZQV2_9EUPU</name>
<evidence type="ECO:0008006" key="3">
    <source>
        <dbReference type="Google" id="ProtNLM"/>
    </source>
</evidence>
<proteinExistence type="predicted"/>
<feature type="coiled-coil region" evidence="1">
    <location>
        <begin position="5"/>
        <end position="32"/>
    </location>
</feature>
<feature type="coiled-coil region" evidence="1">
    <location>
        <begin position="111"/>
        <end position="187"/>
    </location>
</feature>
<gene>
    <name evidence="2" type="primary">ORF75596</name>
</gene>
<evidence type="ECO:0000313" key="2">
    <source>
        <dbReference type="EMBL" id="CEK70777.1"/>
    </source>
</evidence>
<feature type="non-terminal residue" evidence="2">
    <location>
        <position position="1"/>
    </location>
</feature>
<dbReference type="Gene3D" id="1.20.5.490">
    <property type="entry name" value="Single helix bin"/>
    <property type="match status" value="1"/>
</dbReference>
<keyword evidence="1" id="KW-0175">Coiled coil</keyword>
<dbReference type="AlphaFoldDB" id="A0A0B6ZQV2"/>
<accession>A0A0B6ZQV2</accession>
<feature type="non-terminal residue" evidence="2">
    <location>
        <position position="192"/>
    </location>
</feature>
<reference evidence="2" key="1">
    <citation type="submission" date="2014-12" db="EMBL/GenBank/DDBJ databases">
        <title>Insight into the proteome of Arion vulgaris.</title>
        <authorList>
            <person name="Aradska J."/>
            <person name="Bulat T."/>
            <person name="Smidak R."/>
            <person name="Sarate P."/>
            <person name="Gangsoo J."/>
            <person name="Sialana F."/>
            <person name="Bilban M."/>
            <person name="Lubec G."/>
        </authorList>
    </citation>
    <scope>NUCLEOTIDE SEQUENCE</scope>
    <source>
        <tissue evidence="2">Skin</tissue>
    </source>
</reference>
<dbReference type="EMBL" id="HACG01023912">
    <property type="protein sequence ID" value="CEK70777.1"/>
    <property type="molecule type" value="Transcribed_RNA"/>
</dbReference>
<protein>
    <recommendedName>
        <fullName evidence="3">Myosin tail domain-containing protein</fullName>
    </recommendedName>
</protein>
<evidence type="ECO:0000256" key="1">
    <source>
        <dbReference type="SAM" id="Coils"/>
    </source>
</evidence>
<dbReference type="SUPFAM" id="SSF57997">
    <property type="entry name" value="Tropomyosin"/>
    <property type="match status" value="1"/>
</dbReference>